<evidence type="ECO:0000256" key="11">
    <source>
        <dbReference type="RuleBase" id="RU004070"/>
    </source>
</evidence>
<evidence type="ECO:0000259" key="13">
    <source>
        <dbReference type="PROSITE" id="PS50051"/>
    </source>
</evidence>
<dbReference type="Gene3D" id="2.20.28.10">
    <property type="match status" value="1"/>
</dbReference>
<evidence type="ECO:0000256" key="6">
    <source>
        <dbReference type="ARBA" id="ARBA00022806"/>
    </source>
</evidence>
<dbReference type="GO" id="GO:0043138">
    <property type="term" value="F:3'-5' DNA helicase activity"/>
    <property type="evidence" value="ECO:0007669"/>
    <property type="project" value="TreeGrafter"/>
</dbReference>
<proteinExistence type="inferred from homology"/>
<dbReference type="InterPro" id="IPR018525">
    <property type="entry name" value="MCM_CS"/>
</dbReference>
<dbReference type="Gene3D" id="3.30.1640.10">
    <property type="entry name" value="mini-chromosome maintenance (MCM) complex, chain A, domain 1"/>
    <property type="match status" value="1"/>
</dbReference>
<evidence type="ECO:0000256" key="5">
    <source>
        <dbReference type="ARBA" id="ARBA00022801"/>
    </source>
</evidence>
<dbReference type="InterPro" id="IPR041562">
    <property type="entry name" value="MCM_lid"/>
</dbReference>
<dbReference type="InterPro" id="IPR054125">
    <property type="entry name" value="MCM5_C"/>
</dbReference>
<keyword evidence="7 11" id="KW-0067">ATP-binding</keyword>
<keyword evidence="5 12" id="KW-0378">Hydrolase</keyword>
<comment type="function">
    <text evidence="12">Acts as component of the MCM2-7 complex (MCM complex) which is the replicative helicase essential for 'once per cell cycle' DNA replication initiation and elongation in eukaryotic cells. The active ATPase sites in the MCM2-7 ring are formed through the interaction surfaces of two neighboring subunits such that a critical structure of a conserved arginine finger motif is provided in trans relative to the ATP-binding site of the Walker A box of the adjacent subunit. The six ATPase active sites, however, are likely to contribute differentially to the complex helicase activity.</text>
</comment>
<dbReference type="EC" id="3.6.4.12" evidence="12"/>
<dbReference type="InterPro" id="IPR001208">
    <property type="entry name" value="MCM_dom"/>
</dbReference>
<organism evidence="14 15">
    <name type="scientific">Euplotes crassus</name>
    <dbReference type="NCBI Taxonomy" id="5936"/>
    <lineage>
        <taxon>Eukaryota</taxon>
        <taxon>Sar</taxon>
        <taxon>Alveolata</taxon>
        <taxon>Ciliophora</taxon>
        <taxon>Intramacronucleata</taxon>
        <taxon>Spirotrichea</taxon>
        <taxon>Hypotrichia</taxon>
        <taxon>Euplotida</taxon>
        <taxon>Euplotidae</taxon>
        <taxon>Moneuplotes</taxon>
    </lineage>
</organism>
<name>A0AAD1YCY7_EUPCR</name>
<dbReference type="GO" id="GO:0016787">
    <property type="term" value="F:hydrolase activity"/>
    <property type="evidence" value="ECO:0007669"/>
    <property type="project" value="UniProtKB-KW"/>
</dbReference>
<keyword evidence="9 12" id="KW-0539">Nucleus</keyword>
<dbReference type="GO" id="GO:0006270">
    <property type="term" value="P:DNA replication initiation"/>
    <property type="evidence" value="ECO:0007669"/>
    <property type="project" value="UniProtKB-UniRule"/>
</dbReference>
<dbReference type="PRINTS" id="PR01661">
    <property type="entry name" value="MCMPROTEIN5"/>
</dbReference>
<dbReference type="PROSITE" id="PS00847">
    <property type="entry name" value="MCM_1"/>
    <property type="match status" value="1"/>
</dbReference>
<dbReference type="Gene3D" id="2.40.50.140">
    <property type="entry name" value="Nucleic acid-binding proteins"/>
    <property type="match status" value="1"/>
</dbReference>
<comment type="caution">
    <text evidence="14">The sequence shown here is derived from an EMBL/GenBank/DDBJ whole genome shotgun (WGS) entry which is preliminary data.</text>
</comment>
<keyword evidence="8 11" id="KW-0238">DNA-binding</keyword>
<dbReference type="InterPro" id="IPR027417">
    <property type="entry name" value="P-loop_NTPase"/>
</dbReference>
<keyword evidence="6 12" id="KW-0347">Helicase</keyword>
<dbReference type="FunFam" id="3.40.50.300:FF:000929">
    <property type="entry name" value="DNA helicase"/>
    <property type="match status" value="1"/>
</dbReference>
<protein>
    <recommendedName>
        <fullName evidence="12">DNA replication licensing factor MCM5</fullName>
        <ecNumber evidence="12">3.6.4.12</ecNumber>
    </recommendedName>
</protein>
<keyword evidence="3 12" id="KW-0235">DNA replication</keyword>
<dbReference type="InterPro" id="IPR012340">
    <property type="entry name" value="NA-bd_OB-fold"/>
</dbReference>
<keyword evidence="4 11" id="KW-0547">Nucleotide-binding</keyword>
<dbReference type="InterPro" id="IPR033762">
    <property type="entry name" value="MCM_OB"/>
</dbReference>
<evidence type="ECO:0000256" key="12">
    <source>
        <dbReference type="RuleBase" id="RU368063"/>
    </source>
</evidence>
<dbReference type="Pfam" id="PF17207">
    <property type="entry name" value="MCM_OB"/>
    <property type="match status" value="1"/>
</dbReference>
<evidence type="ECO:0000256" key="4">
    <source>
        <dbReference type="ARBA" id="ARBA00022741"/>
    </source>
</evidence>
<evidence type="ECO:0000313" key="14">
    <source>
        <dbReference type="EMBL" id="CAI2387452.1"/>
    </source>
</evidence>
<keyword evidence="10 12" id="KW-0131">Cell cycle</keyword>
<dbReference type="PANTHER" id="PTHR11630:SF42">
    <property type="entry name" value="DNA REPLICATION LICENSING FACTOR MCM5"/>
    <property type="match status" value="1"/>
</dbReference>
<dbReference type="SUPFAM" id="SSF52540">
    <property type="entry name" value="P-loop containing nucleoside triphosphate hydrolases"/>
    <property type="match status" value="1"/>
</dbReference>
<evidence type="ECO:0000256" key="1">
    <source>
        <dbReference type="ARBA" id="ARBA00004123"/>
    </source>
</evidence>
<comment type="subunit">
    <text evidence="12">Component of the MCM2-7 complex.</text>
</comment>
<comment type="catalytic activity">
    <reaction evidence="12">
        <text>ATP + H2O = ADP + phosphate + H(+)</text>
        <dbReference type="Rhea" id="RHEA:13065"/>
        <dbReference type="ChEBI" id="CHEBI:15377"/>
        <dbReference type="ChEBI" id="CHEBI:15378"/>
        <dbReference type="ChEBI" id="CHEBI:30616"/>
        <dbReference type="ChEBI" id="CHEBI:43474"/>
        <dbReference type="ChEBI" id="CHEBI:456216"/>
        <dbReference type="EC" id="3.6.4.12"/>
    </reaction>
</comment>
<dbReference type="GO" id="GO:0005634">
    <property type="term" value="C:nucleus"/>
    <property type="evidence" value="ECO:0007669"/>
    <property type="project" value="UniProtKB-SubCell"/>
</dbReference>
<sequence length="726" mass="81369">MSGFESSQVYYTFQGQTTEQENEDEAKMGKEEALIKFIRFIREWKNDDKYFYREQLNENVSKDMHLLLVDIDDLYNFDSKLCSMLRNHPFEYLKIFEEACQEVYASLNSEDPFGPPLFEVQIRSLEDPRMLRKLDSEMVNKMIVVPGIITSASKSQIKASKLCVRCRNCGDTKQIILKSGLAGAYVPGHCDRASQEKCPPSPYYVVPEECEYKDYQSLKIQEAPELVPTGEMPRSFTVSCERNLVDKVTPGMRVVIVGILSILNRAKGMGESKSSSTIGRTVKISYISAIGIQKESGENSLGFALPLLKDDDKEKIMTMAKDPEIYHKIAKSIGGAIYGGDDIKKAIACLLFGGSSKKLPDGMKLRGEINILLLGDPSTAKSQMLKFVERAAPIAIYTSGKGSSAAGLTAAVIKNSQSGEFQLEGGAMVLADGGVVCIDEFDKMRTIDRVAIHEAMEQQTISIAKAGITTILNSRTSVLAAANPIMGRYDDLKHAAEQIDFQSAILSRFDCIFIVRDIRDEEKDRKLANHIVSLHAGADNFDVEKTEIDIELLKKYITYAKVHCSPRLSPEAGSLLKDFYVKDRTESDFGEGTRSKGGRIPITVRQLEAIVRLSESLAKMQLRDVVTRENVEEAHRIFKISTLHAAKSGISSNFSLPEELKGDVKKVQELIRRKFAIGSKLSYSKLQEELLRFFNNQRSVEYAIYGMIKNQEIKNFESRRILQRIK</sequence>
<comment type="subcellular location">
    <subcellularLocation>
        <location evidence="1 12">Nucleus</location>
    </subcellularLocation>
</comment>
<dbReference type="PROSITE" id="PS50051">
    <property type="entry name" value="MCM_2"/>
    <property type="match status" value="1"/>
</dbReference>
<evidence type="ECO:0000256" key="9">
    <source>
        <dbReference type="ARBA" id="ARBA00023242"/>
    </source>
</evidence>
<accession>A0AAD1YCY7</accession>
<reference evidence="14" key="1">
    <citation type="submission" date="2023-07" db="EMBL/GenBank/DDBJ databases">
        <authorList>
            <consortium name="AG Swart"/>
            <person name="Singh M."/>
            <person name="Singh A."/>
            <person name="Seah K."/>
            <person name="Emmerich C."/>
        </authorList>
    </citation>
    <scope>NUCLEOTIDE SEQUENCE</scope>
    <source>
        <strain evidence="14">DP1</strain>
    </source>
</reference>
<dbReference type="PRINTS" id="PR01657">
    <property type="entry name" value="MCMFAMILY"/>
</dbReference>
<evidence type="ECO:0000313" key="15">
    <source>
        <dbReference type="Proteomes" id="UP001295684"/>
    </source>
</evidence>
<dbReference type="SMART" id="SM00350">
    <property type="entry name" value="MCM"/>
    <property type="match status" value="1"/>
</dbReference>
<gene>
    <name evidence="14" type="ORF">ECRASSUSDP1_LOCUS29085</name>
</gene>
<dbReference type="GO" id="GO:0017116">
    <property type="term" value="F:single-stranded DNA helicase activity"/>
    <property type="evidence" value="ECO:0007669"/>
    <property type="project" value="TreeGrafter"/>
</dbReference>
<dbReference type="GO" id="GO:0003688">
    <property type="term" value="F:DNA replication origin binding"/>
    <property type="evidence" value="ECO:0007669"/>
    <property type="project" value="UniProtKB-UniRule"/>
</dbReference>
<dbReference type="SUPFAM" id="SSF50249">
    <property type="entry name" value="Nucleic acid-binding proteins"/>
    <property type="match status" value="1"/>
</dbReference>
<dbReference type="Pfam" id="PF17855">
    <property type="entry name" value="MCM_lid"/>
    <property type="match status" value="1"/>
</dbReference>
<dbReference type="GO" id="GO:0003697">
    <property type="term" value="F:single-stranded DNA binding"/>
    <property type="evidence" value="ECO:0007669"/>
    <property type="project" value="TreeGrafter"/>
</dbReference>
<evidence type="ECO:0000256" key="7">
    <source>
        <dbReference type="ARBA" id="ARBA00022840"/>
    </source>
</evidence>
<dbReference type="GO" id="GO:0000727">
    <property type="term" value="P:double-strand break repair via break-induced replication"/>
    <property type="evidence" value="ECO:0007669"/>
    <property type="project" value="TreeGrafter"/>
</dbReference>
<dbReference type="GO" id="GO:0042555">
    <property type="term" value="C:MCM complex"/>
    <property type="evidence" value="ECO:0007669"/>
    <property type="project" value="UniProtKB-UniRule"/>
</dbReference>
<evidence type="ECO:0000256" key="3">
    <source>
        <dbReference type="ARBA" id="ARBA00022705"/>
    </source>
</evidence>
<dbReference type="Gene3D" id="3.40.50.300">
    <property type="entry name" value="P-loop containing nucleotide triphosphate hydrolases"/>
    <property type="match status" value="1"/>
</dbReference>
<dbReference type="InterPro" id="IPR031327">
    <property type="entry name" value="MCM"/>
</dbReference>
<dbReference type="Pfam" id="PF14551">
    <property type="entry name" value="MCM_N"/>
    <property type="match status" value="1"/>
</dbReference>
<evidence type="ECO:0000256" key="8">
    <source>
        <dbReference type="ARBA" id="ARBA00023125"/>
    </source>
</evidence>
<dbReference type="Pfam" id="PF00493">
    <property type="entry name" value="MCM"/>
    <property type="match status" value="1"/>
</dbReference>
<dbReference type="InterPro" id="IPR008048">
    <property type="entry name" value="MCM5"/>
</dbReference>
<dbReference type="Pfam" id="PF21933">
    <property type="entry name" value="MCM5_C"/>
    <property type="match status" value="1"/>
</dbReference>
<dbReference type="EMBL" id="CAMPGE010029962">
    <property type="protein sequence ID" value="CAI2387452.1"/>
    <property type="molecule type" value="Genomic_DNA"/>
</dbReference>
<evidence type="ECO:0000256" key="2">
    <source>
        <dbReference type="ARBA" id="ARBA00008010"/>
    </source>
</evidence>
<dbReference type="AlphaFoldDB" id="A0AAD1YCY7"/>
<comment type="similarity">
    <text evidence="2 11">Belongs to the MCM family.</text>
</comment>
<evidence type="ECO:0000256" key="10">
    <source>
        <dbReference type="ARBA" id="ARBA00023306"/>
    </source>
</evidence>
<dbReference type="GO" id="GO:0005524">
    <property type="term" value="F:ATP binding"/>
    <property type="evidence" value="ECO:0007669"/>
    <property type="project" value="UniProtKB-UniRule"/>
</dbReference>
<feature type="domain" description="MCM C-terminal AAA(+) ATPase" evidence="13">
    <location>
        <begin position="325"/>
        <end position="531"/>
    </location>
</feature>
<keyword evidence="15" id="KW-1185">Reference proteome</keyword>
<dbReference type="Proteomes" id="UP001295684">
    <property type="component" value="Unassembled WGS sequence"/>
</dbReference>
<dbReference type="InterPro" id="IPR027925">
    <property type="entry name" value="MCM_N"/>
</dbReference>
<dbReference type="PANTHER" id="PTHR11630">
    <property type="entry name" value="DNA REPLICATION LICENSING FACTOR MCM FAMILY MEMBER"/>
    <property type="match status" value="1"/>
</dbReference>